<reference evidence="1 2" key="1">
    <citation type="journal article" date="2022" name="DNA Res.">
        <title>Chromosomal-level genome assembly of the orchid tree Bauhinia variegata (Leguminosae; Cercidoideae) supports the allotetraploid origin hypothesis of Bauhinia.</title>
        <authorList>
            <person name="Zhong Y."/>
            <person name="Chen Y."/>
            <person name="Zheng D."/>
            <person name="Pang J."/>
            <person name="Liu Y."/>
            <person name="Luo S."/>
            <person name="Meng S."/>
            <person name="Qian L."/>
            <person name="Wei D."/>
            <person name="Dai S."/>
            <person name="Zhou R."/>
        </authorList>
    </citation>
    <scope>NUCLEOTIDE SEQUENCE [LARGE SCALE GENOMIC DNA]</scope>
    <source>
        <strain evidence="1">BV-YZ2020</strain>
    </source>
</reference>
<accession>A0ACB9LWE7</accession>
<name>A0ACB9LWE7_BAUVA</name>
<evidence type="ECO:0000313" key="1">
    <source>
        <dbReference type="EMBL" id="KAI4315158.1"/>
    </source>
</evidence>
<protein>
    <submittedName>
        <fullName evidence="1">Uncharacterized protein</fullName>
    </submittedName>
</protein>
<organism evidence="1 2">
    <name type="scientific">Bauhinia variegata</name>
    <name type="common">Purple orchid tree</name>
    <name type="synonym">Phanera variegata</name>
    <dbReference type="NCBI Taxonomy" id="167791"/>
    <lineage>
        <taxon>Eukaryota</taxon>
        <taxon>Viridiplantae</taxon>
        <taxon>Streptophyta</taxon>
        <taxon>Embryophyta</taxon>
        <taxon>Tracheophyta</taxon>
        <taxon>Spermatophyta</taxon>
        <taxon>Magnoliopsida</taxon>
        <taxon>eudicotyledons</taxon>
        <taxon>Gunneridae</taxon>
        <taxon>Pentapetalae</taxon>
        <taxon>rosids</taxon>
        <taxon>fabids</taxon>
        <taxon>Fabales</taxon>
        <taxon>Fabaceae</taxon>
        <taxon>Cercidoideae</taxon>
        <taxon>Cercideae</taxon>
        <taxon>Bauhiniinae</taxon>
        <taxon>Bauhinia</taxon>
    </lineage>
</organism>
<comment type="caution">
    <text evidence="1">The sequence shown here is derived from an EMBL/GenBank/DDBJ whole genome shotgun (WGS) entry which is preliminary data.</text>
</comment>
<evidence type="ECO:0000313" key="2">
    <source>
        <dbReference type="Proteomes" id="UP000828941"/>
    </source>
</evidence>
<dbReference type="EMBL" id="CM039436">
    <property type="protein sequence ID" value="KAI4315158.1"/>
    <property type="molecule type" value="Genomic_DNA"/>
</dbReference>
<keyword evidence="2" id="KW-1185">Reference proteome</keyword>
<gene>
    <name evidence="1" type="ORF">L6164_027999</name>
</gene>
<sequence>MVCTANDLQKWKDFPKGLRVLLIDGDTNSAAEISAKLEAMEYIVSTFCDENEALSAISSKTEEFHVAIVEVSISSTQDSFKFLENAKDLPTIMTSSEHCLSTMMKCIALGAVEFLSKPLSEDKLRNIWQHVVHKAFNAGTSVLSDSPKPDKESVVSTLKLQMDNGQQENGVSIDLGKVSRSTDNDLDQSVGSDKFPAPSTPQLNQGARLLDDGDCQEQTNCSTEKENGEHEGKSKSVETTRETLCGDGILPPNKPEKTSKEEEDFVDDGSKKENTVSPHPTNKMLLGNIDGGTASPNKAGVRDDPCDTKSNRKKTKVDWTPELHKKFVQAVEQLGVDQAIPSKILELMKVEGLTRHNVASHLQKYRMHKRQILPKEEDRRWLHQRDPIQRGYCLQRPMMAFPPYQSNRTLAPAPVYPMWGQPGSHLPGLQVWSPPGLPVWRPTESWHWKPVSGMHADAWGCPVLPPPQGPCFPYSQSIPGFRNTNAVNYSSSMPRSTFELNPEEEVIDKVVKEAISKPWLPMPLGLKPPSTDSVLAELSRQGISNIPLGNKGSSDPS</sequence>
<dbReference type="Proteomes" id="UP000828941">
    <property type="component" value="Chromosome 11"/>
</dbReference>
<proteinExistence type="predicted"/>